<dbReference type="Gene3D" id="3.40.630.10">
    <property type="entry name" value="Zn peptidases"/>
    <property type="match status" value="1"/>
</dbReference>
<dbReference type="Pfam" id="PF01546">
    <property type="entry name" value="Peptidase_M20"/>
    <property type="match status" value="1"/>
</dbReference>
<feature type="active site" description="Proton acceptor" evidence="5">
    <location>
        <position position="144"/>
    </location>
</feature>
<dbReference type="Gene3D" id="3.30.70.360">
    <property type="match status" value="1"/>
</dbReference>
<dbReference type="InterPro" id="IPR050072">
    <property type="entry name" value="Peptidase_M20A"/>
</dbReference>
<dbReference type="PANTHER" id="PTHR43808">
    <property type="entry name" value="ACETYLORNITHINE DEACETYLASE"/>
    <property type="match status" value="1"/>
</dbReference>
<protein>
    <submittedName>
        <fullName evidence="7">M20 family metallopeptidase</fullName>
    </submittedName>
</protein>
<evidence type="ECO:0000256" key="4">
    <source>
        <dbReference type="ARBA" id="ARBA00022833"/>
    </source>
</evidence>
<organism evidence="7">
    <name type="scientific">Ornithinibacillus sp. 4-3</name>
    <dbReference type="NCBI Taxonomy" id="3231488"/>
    <lineage>
        <taxon>Bacteria</taxon>
        <taxon>Bacillati</taxon>
        <taxon>Bacillota</taxon>
        <taxon>Bacilli</taxon>
        <taxon>Bacillales</taxon>
        <taxon>Bacillaceae</taxon>
        <taxon>Ornithinibacillus</taxon>
    </lineage>
</organism>
<dbReference type="PIRSF" id="PIRSF037238">
    <property type="entry name" value="Carboxypeptidase_G2"/>
    <property type="match status" value="1"/>
</dbReference>
<evidence type="ECO:0000256" key="2">
    <source>
        <dbReference type="ARBA" id="ARBA00022723"/>
    </source>
</evidence>
<dbReference type="AlphaFoldDB" id="A0AB39HSJ8"/>
<dbReference type="EMBL" id="CP162599">
    <property type="protein sequence ID" value="XDK33305.1"/>
    <property type="molecule type" value="Genomic_DNA"/>
</dbReference>
<dbReference type="InterPro" id="IPR036264">
    <property type="entry name" value="Bact_exopeptidase_dim_dom"/>
</dbReference>
<evidence type="ECO:0000313" key="7">
    <source>
        <dbReference type="EMBL" id="XDK33305.1"/>
    </source>
</evidence>
<dbReference type="CDD" id="cd03885">
    <property type="entry name" value="M20_CPDG2"/>
    <property type="match status" value="1"/>
</dbReference>
<dbReference type="SUPFAM" id="SSF53187">
    <property type="entry name" value="Zn-dependent exopeptidases"/>
    <property type="match status" value="1"/>
</dbReference>
<comment type="cofactor">
    <cofactor evidence="1">
        <name>Zn(2+)</name>
        <dbReference type="ChEBI" id="CHEBI:29105"/>
    </cofactor>
</comment>
<evidence type="ECO:0000256" key="3">
    <source>
        <dbReference type="ARBA" id="ARBA00022801"/>
    </source>
</evidence>
<dbReference type="RefSeq" id="WP_368653987.1">
    <property type="nucleotide sequence ID" value="NZ_CP162599.1"/>
</dbReference>
<evidence type="ECO:0000259" key="6">
    <source>
        <dbReference type="Pfam" id="PF07687"/>
    </source>
</evidence>
<evidence type="ECO:0000256" key="5">
    <source>
        <dbReference type="PIRSR" id="PIRSR037238-1"/>
    </source>
</evidence>
<dbReference type="InterPro" id="IPR011650">
    <property type="entry name" value="Peptidase_M20_dimer"/>
</dbReference>
<name>A0AB39HSJ8_9BACI</name>
<reference evidence="7" key="1">
    <citation type="submission" date="2024-07" db="EMBL/GenBank/DDBJ databases">
        <title>Halotolerant mesophilic bacterium Ornithinibacillus sp. 4-3, sp. nov., isolated from soil.</title>
        <authorList>
            <person name="Sidarenka A.V."/>
            <person name="Guliayeva D.E."/>
            <person name="Leanovich S.I."/>
            <person name="Hileuskaya K.S."/>
            <person name="Akhremchuk A.E."/>
            <person name="Sikolenko M.A."/>
            <person name="Valentovich L.N."/>
        </authorList>
    </citation>
    <scope>NUCLEOTIDE SEQUENCE</scope>
    <source>
        <strain evidence="7">4-3</strain>
    </source>
</reference>
<evidence type="ECO:0000256" key="1">
    <source>
        <dbReference type="ARBA" id="ARBA00001947"/>
    </source>
</evidence>
<dbReference type="InterPro" id="IPR017150">
    <property type="entry name" value="Pept_M20_glutamate_carboxypep"/>
</dbReference>
<sequence length="376" mass="41469">MDQLISYIDNKEEDFLQLFKQMIELESPTYNKSKVDQLVDFIENFLKEQGVEVQRMKDDTFGDHLVGEWGDGEEQIMFLGHIDTVWEEGTINRMPFAVNGDRITGPGTYDMKGGVFQGLYALKVMNELKLKPKYKVVFVINTDEEVGTPNSRNIIAEYAKKCKYVFCAEPANLPNGAVKTFRKGVGRFQLEIEGIASHAGADPYEGVSAIHEFAHQVVYLESLADRKEETTVNVGVVNGGTRSNVLAANLTAEIDIRVSKISEADRIVPLIKNLKPINPRAKVTIHGDLNRYPMERTPEITALYEKVKALAKEQGFDLPVTGSGGGSDANITAALGIPSVCGMGVVGSGAHSEDEHCLLSYIPQRIALLINVFSNV</sequence>
<dbReference type="PROSITE" id="PS00758">
    <property type="entry name" value="ARGE_DAPE_CPG2_1"/>
    <property type="match status" value="1"/>
</dbReference>
<dbReference type="InterPro" id="IPR002933">
    <property type="entry name" value="Peptidase_M20"/>
</dbReference>
<dbReference type="Pfam" id="PF07687">
    <property type="entry name" value="M20_dimer"/>
    <property type="match status" value="1"/>
</dbReference>
<proteinExistence type="predicted"/>
<dbReference type="GO" id="GO:0016787">
    <property type="term" value="F:hydrolase activity"/>
    <property type="evidence" value="ECO:0007669"/>
    <property type="project" value="UniProtKB-KW"/>
</dbReference>
<keyword evidence="2" id="KW-0479">Metal-binding</keyword>
<dbReference type="PANTHER" id="PTHR43808:SF9">
    <property type="entry name" value="BLL0789 PROTEIN"/>
    <property type="match status" value="1"/>
</dbReference>
<keyword evidence="4" id="KW-0862">Zinc</keyword>
<gene>
    <name evidence="7" type="ORF">AB4Y30_02745</name>
</gene>
<keyword evidence="3" id="KW-0378">Hydrolase</keyword>
<feature type="domain" description="Peptidase M20 dimerisation" evidence="6">
    <location>
        <begin position="182"/>
        <end position="272"/>
    </location>
</feature>
<feature type="active site" evidence="5">
    <location>
        <position position="83"/>
    </location>
</feature>
<dbReference type="InterPro" id="IPR001261">
    <property type="entry name" value="ArgE/DapE_CS"/>
</dbReference>
<dbReference type="GO" id="GO:0046872">
    <property type="term" value="F:metal ion binding"/>
    <property type="evidence" value="ECO:0007669"/>
    <property type="project" value="UniProtKB-KW"/>
</dbReference>
<dbReference type="SUPFAM" id="SSF55031">
    <property type="entry name" value="Bacterial exopeptidase dimerisation domain"/>
    <property type="match status" value="1"/>
</dbReference>
<accession>A0AB39HSJ8</accession>